<gene>
    <name evidence="1" type="ORF">HMPREF1862_00464</name>
</gene>
<comment type="caution">
    <text evidence="1">The sequence shown here is derived from an EMBL/GenBank/DDBJ whole genome shotgun (WGS) entry which is preliminary data.</text>
</comment>
<dbReference type="EMBL" id="LSDN01000007">
    <property type="protein sequence ID" value="KXB81568.1"/>
    <property type="molecule type" value="Genomic_DNA"/>
</dbReference>
<evidence type="ECO:0000313" key="1">
    <source>
        <dbReference type="EMBL" id="KXB81568.1"/>
    </source>
</evidence>
<organism evidence="1 2">
    <name type="scientific">Varibaculum cambriense</name>
    <dbReference type="NCBI Taxonomy" id="184870"/>
    <lineage>
        <taxon>Bacteria</taxon>
        <taxon>Bacillati</taxon>
        <taxon>Actinomycetota</taxon>
        <taxon>Actinomycetes</taxon>
        <taxon>Actinomycetales</taxon>
        <taxon>Actinomycetaceae</taxon>
        <taxon>Varibaculum</taxon>
    </lineage>
</organism>
<dbReference type="Proteomes" id="UP000070572">
    <property type="component" value="Unassembled WGS sequence"/>
</dbReference>
<accession>A0AB34X0Y7</accession>
<evidence type="ECO:0000313" key="2">
    <source>
        <dbReference type="Proteomes" id="UP000070572"/>
    </source>
</evidence>
<dbReference type="AlphaFoldDB" id="A0AB34X0Y7"/>
<proteinExistence type="predicted"/>
<dbReference type="RefSeq" id="WP_060920149.1">
    <property type="nucleotide sequence ID" value="NZ_KQ960679.1"/>
</dbReference>
<protein>
    <submittedName>
        <fullName evidence="1">Uncharacterized protein</fullName>
    </submittedName>
</protein>
<name>A0AB34X0Y7_9ACTO</name>
<reference evidence="1 2" key="1">
    <citation type="submission" date="2016-01" db="EMBL/GenBank/DDBJ databases">
        <authorList>
            <person name="Mitreva M."/>
            <person name="Pepin K.H."/>
            <person name="Mihindukulasuriya K.A."/>
            <person name="Fulton R."/>
            <person name="Fronick C."/>
            <person name="O'Laughlin M."/>
            <person name="Miner T."/>
            <person name="Herter B."/>
            <person name="Rosa B.A."/>
            <person name="Cordes M."/>
            <person name="Tomlinson C."/>
            <person name="Wollam A."/>
            <person name="Palsikar V.B."/>
            <person name="Mardis E.R."/>
            <person name="Wilson R.K."/>
        </authorList>
    </citation>
    <scope>NUCLEOTIDE SEQUENCE [LARGE SCALE GENOMIC DNA]</scope>
    <source>
        <strain evidence="1 2">DNF00696</strain>
    </source>
</reference>
<sequence>MDSNDLKSLAAARKRIGISGKAKTIWPPYPHPVSGLKLIIAACAGELEGTPLNPQAAFGSVIWAINEYFPTTVDVGAQMITNAYTIPQKDFAALAYIAGVFSVPLATRSAEARSSFDLQDAPYFGVIYLASRPDVKSMGVALRKAGLI</sequence>